<protein>
    <submittedName>
        <fullName evidence="1">Uncharacterized protein</fullName>
    </submittedName>
</protein>
<reference evidence="1 2" key="1">
    <citation type="submission" date="2024-03" db="EMBL/GenBank/DDBJ databases">
        <title>Human intestinal bacterial collection.</title>
        <authorList>
            <person name="Pauvert C."/>
            <person name="Hitch T.C.A."/>
            <person name="Clavel T."/>
        </authorList>
    </citation>
    <scope>NUCLEOTIDE SEQUENCE [LARGE SCALE GENOMIC DNA]</scope>
    <source>
        <strain evidence="1 2">CLA-SR-H021</strain>
    </source>
</reference>
<dbReference type="Proteomes" id="UP001454086">
    <property type="component" value="Unassembled WGS sequence"/>
</dbReference>
<dbReference type="RefSeq" id="WP_008717859.1">
    <property type="nucleotide sequence ID" value="NZ_JBBMFM010000134.1"/>
</dbReference>
<sequence length="84" mass="9680">MDFNKIYGKSGFLQPINKVVKAMTVRKVMGKISHCNLDVCLKWDSNDGIGGFSRSELPIGFRQRVVHKMTWDFYLLVIPFVPIF</sequence>
<dbReference type="EMBL" id="JBBMFM010000134">
    <property type="protein sequence ID" value="MEQ2427907.1"/>
    <property type="molecule type" value="Genomic_DNA"/>
</dbReference>
<evidence type="ECO:0000313" key="1">
    <source>
        <dbReference type="EMBL" id="MEQ2427907.1"/>
    </source>
</evidence>
<name>A0ABV1DC08_9FIRM</name>
<organism evidence="1 2">
    <name type="scientific">Enterocloster hominis</name>
    <name type="common">ex Hitch et al. 2024</name>
    <dbReference type="NCBI Taxonomy" id="1917870"/>
    <lineage>
        <taxon>Bacteria</taxon>
        <taxon>Bacillati</taxon>
        <taxon>Bacillota</taxon>
        <taxon>Clostridia</taxon>
        <taxon>Lachnospirales</taxon>
        <taxon>Lachnospiraceae</taxon>
        <taxon>Enterocloster</taxon>
    </lineage>
</organism>
<proteinExistence type="predicted"/>
<gene>
    <name evidence="1" type="ORF">WMQ36_23365</name>
</gene>
<evidence type="ECO:0000313" key="2">
    <source>
        <dbReference type="Proteomes" id="UP001454086"/>
    </source>
</evidence>
<keyword evidence="2" id="KW-1185">Reference proteome</keyword>
<comment type="caution">
    <text evidence="1">The sequence shown here is derived from an EMBL/GenBank/DDBJ whole genome shotgun (WGS) entry which is preliminary data.</text>
</comment>
<accession>A0ABV1DC08</accession>